<evidence type="ECO:0000259" key="8">
    <source>
        <dbReference type="PROSITE" id="PS50885"/>
    </source>
</evidence>
<dbReference type="GO" id="GO:0016020">
    <property type="term" value="C:membrane"/>
    <property type="evidence" value="ECO:0007669"/>
    <property type="project" value="UniProtKB-SubCell"/>
</dbReference>
<dbReference type="SUPFAM" id="SSF158472">
    <property type="entry name" value="HAMP domain-like"/>
    <property type="match status" value="1"/>
</dbReference>
<dbReference type="RefSeq" id="WP_093665413.1">
    <property type="nucleotide sequence ID" value="NZ_FOCF01000004.1"/>
</dbReference>
<evidence type="ECO:0000256" key="2">
    <source>
        <dbReference type="ARBA" id="ARBA00022500"/>
    </source>
</evidence>
<feature type="transmembrane region" description="Helical" evidence="6">
    <location>
        <begin position="186"/>
        <end position="206"/>
    </location>
</feature>
<sequence>MLRTLKIPRKLALSFLVINASAAIMMMILFANVASIRSATDRNNMSRDIFAKAQTLETSILRQNSQFRGFLVTADTSYLKSYNEARDDYDTAARELDTLLQQPELRQLVDQSRAATLAWRHDWGDRLIAEVKAGRQNDAQEEVRQAGAKVLVSKAALPLRDLRDAETTAINDNEAQQGSAIRTATIALVLGGLALIGIAVTLQMLLSRSIARPITALTGRMAELAAGRTDIEMPVSDRGDEIGDMASAVRVFRDAAIAKVKADAEREQAMSMLGESLHRLADADLTVALADLPPSFQRLGADFNNAVQAMGVTLNAVTTSANTITDGARNIRQASDDLSRRTEQQAASLEETAAAMDQITSTVQRTADNATRANQVVTTARADADNSGEVVRRAVAAMDGIERSSVEISEIIAVIDGIAFQTNLLALNAGVEAARAGDAGKGFAVVASEVRALAQRSADAAKDVKAKIVASSAQVASGVGLVAEAGEALNRITGKIGEISGLVATIATAAKQQSIGLQQVNTAVAEMDGVTQQNAAMVEQATAASRSLAAETDTMLTEVARFRLPPSGSAGLSSRVNVHRLQPRAAASGR</sequence>
<dbReference type="Pfam" id="PF00015">
    <property type="entry name" value="MCPsignal"/>
    <property type="match status" value="1"/>
</dbReference>
<dbReference type="InterPro" id="IPR007891">
    <property type="entry name" value="CHASE3"/>
</dbReference>
<gene>
    <name evidence="9" type="ORF">SAMN05192583_1829</name>
</gene>
<evidence type="ECO:0000256" key="4">
    <source>
        <dbReference type="PROSITE-ProRule" id="PRU00284"/>
    </source>
</evidence>
<dbReference type="SMART" id="SM00283">
    <property type="entry name" value="MA"/>
    <property type="match status" value="1"/>
</dbReference>
<dbReference type="Pfam" id="PF00672">
    <property type="entry name" value="HAMP"/>
    <property type="match status" value="1"/>
</dbReference>
<dbReference type="InterPro" id="IPR003660">
    <property type="entry name" value="HAMP_dom"/>
</dbReference>
<feature type="domain" description="HAMP" evidence="8">
    <location>
        <begin position="208"/>
        <end position="261"/>
    </location>
</feature>
<reference evidence="10" key="1">
    <citation type="submission" date="2016-10" db="EMBL/GenBank/DDBJ databases">
        <authorList>
            <person name="Varghese N."/>
            <person name="Submissions S."/>
        </authorList>
    </citation>
    <scope>NUCLEOTIDE SEQUENCE [LARGE SCALE GENOMIC DNA]</scope>
    <source>
        <strain evidence="10">S6-262</strain>
    </source>
</reference>
<evidence type="ECO:0000313" key="9">
    <source>
        <dbReference type="EMBL" id="SEN03497.1"/>
    </source>
</evidence>
<evidence type="ECO:0000256" key="3">
    <source>
        <dbReference type="ARBA" id="ARBA00029447"/>
    </source>
</evidence>
<dbReference type="Gene3D" id="6.10.340.10">
    <property type="match status" value="1"/>
</dbReference>
<organism evidence="9 10">
    <name type="scientific">Sphingomonas gellani</name>
    <dbReference type="NCBI Taxonomy" id="1166340"/>
    <lineage>
        <taxon>Bacteria</taxon>
        <taxon>Pseudomonadati</taxon>
        <taxon>Pseudomonadota</taxon>
        <taxon>Alphaproteobacteria</taxon>
        <taxon>Sphingomonadales</taxon>
        <taxon>Sphingomonadaceae</taxon>
        <taxon>Sphingomonas</taxon>
    </lineage>
</organism>
<evidence type="ECO:0000259" key="7">
    <source>
        <dbReference type="PROSITE" id="PS50111"/>
    </source>
</evidence>
<dbReference type="CDD" id="cd06225">
    <property type="entry name" value="HAMP"/>
    <property type="match status" value="1"/>
</dbReference>
<dbReference type="PROSITE" id="PS50111">
    <property type="entry name" value="CHEMOTAXIS_TRANSDUC_2"/>
    <property type="match status" value="1"/>
</dbReference>
<dbReference type="InterPro" id="IPR004089">
    <property type="entry name" value="MCPsignal_dom"/>
</dbReference>
<keyword evidence="10" id="KW-1185">Reference proteome</keyword>
<feature type="transmembrane region" description="Helical" evidence="6">
    <location>
        <begin position="12"/>
        <end position="36"/>
    </location>
</feature>
<accession>A0A1H8DAH5</accession>
<dbReference type="SUPFAM" id="SSF58104">
    <property type="entry name" value="Methyl-accepting chemotaxis protein (MCP) signaling domain"/>
    <property type="match status" value="1"/>
</dbReference>
<dbReference type="PRINTS" id="PR00260">
    <property type="entry name" value="CHEMTRNSDUCR"/>
</dbReference>
<evidence type="ECO:0000256" key="1">
    <source>
        <dbReference type="ARBA" id="ARBA00004370"/>
    </source>
</evidence>
<dbReference type="InterPro" id="IPR004090">
    <property type="entry name" value="Chemotax_Me-accpt_rcpt"/>
</dbReference>
<name>A0A1H8DAH5_9SPHN</name>
<dbReference type="GO" id="GO:0007165">
    <property type="term" value="P:signal transduction"/>
    <property type="evidence" value="ECO:0007669"/>
    <property type="project" value="UniProtKB-KW"/>
</dbReference>
<dbReference type="PANTHER" id="PTHR43531:SF11">
    <property type="entry name" value="METHYL-ACCEPTING CHEMOTAXIS PROTEIN 3"/>
    <property type="match status" value="1"/>
</dbReference>
<dbReference type="GO" id="GO:0004888">
    <property type="term" value="F:transmembrane signaling receptor activity"/>
    <property type="evidence" value="ECO:0007669"/>
    <property type="project" value="InterPro"/>
</dbReference>
<keyword evidence="4" id="KW-0807">Transducer</keyword>
<keyword evidence="6" id="KW-0472">Membrane</keyword>
<proteinExistence type="inferred from homology"/>
<protein>
    <submittedName>
        <fullName evidence="9">Methyl-accepting chemotaxis protein</fullName>
    </submittedName>
</protein>
<dbReference type="Proteomes" id="UP000199206">
    <property type="component" value="Unassembled WGS sequence"/>
</dbReference>
<dbReference type="GO" id="GO:0006935">
    <property type="term" value="P:chemotaxis"/>
    <property type="evidence" value="ECO:0007669"/>
    <property type="project" value="UniProtKB-KW"/>
</dbReference>
<evidence type="ECO:0000313" key="10">
    <source>
        <dbReference type="Proteomes" id="UP000199206"/>
    </source>
</evidence>
<dbReference type="Gene3D" id="1.10.287.950">
    <property type="entry name" value="Methyl-accepting chemotaxis protein"/>
    <property type="match status" value="1"/>
</dbReference>
<evidence type="ECO:0000256" key="6">
    <source>
        <dbReference type="SAM" id="Phobius"/>
    </source>
</evidence>
<comment type="similarity">
    <text evidence="3">Belongs to the methyl-accepting chemotaxis (MCP) protein family.</text>
</comment>
<dbReference type="STRING" id="1166340.SAMN05192583_1829"/>
<evidence type="ECO:0000256" key="5">
    <source>
        <dbReference type="SAM" id="MobiDB-lite"/>
    </source>
</evidence>
<keyword evidence="6" id="KW-0812">Transmembrane</keyword>
<dbReference type="InterPro" id="IPR051310">
    <property type="entry name" value="MCP_chemotaxis"/>
</dbReference>
<dbReference type="SMART" id="SM00304">
    <property type="entry name" value="HAMP"/>
    <property type="match status" value="2"/>
</dbReference>
<dbReference type="CDD" id="cd11386">
    <property type="entry name" value="MCP_signal"/>
    <property type="match status" value="1"/>
</dbReference>
<dbReference type="PROSITE" id="PS50885">
    <property type="entry name" value="HAMP"/>
    <property type="match status" value="1"/>
</dbReference>
<feature type="domain" description="Methyl-accepting transducer" evidence="7">
    <location>
        <begin position="320"/>
        <end position="549"/>
    </location>
</feature>
<keyword evidence="6" id="KW-1133">Transmembrane helix</keyword>
<dbReference type="PANTHER" id="PTHR43531">
    <property type="entry name" value="PROTEIN ICFG"/>
    <property type="match status" value="1"/>
</dbReference>
<keyword evidence="2" id="KW-0145">Chemotaxis</keyword>
<dbReference type="Pfam" id="PF05227">
    <property type="entry name" value="CHASE3"/>
    <property type="match status" value="1"/>
</dbReference>
<dbReference type="OrthoDB" id="5292010at2"/>
<dbReference type="FunFam" id="1.10.287.950:FF:000001">
    <property type="entry name" value="Methyl-accepting chemotaxis sensory transducer"/>
    <property type="match status" value="1"/>
</dbReference>
<dbReference type="AlphaFoldDB" id="A0A1H8DAH5"/>
<comment type="subcellular location">
    <subcellularLocation>
        <location evidence="1">Membrane</location>
    </subcellularLocation>
</comment>
<dbReference type="EMBL" id="FOCF01000004">
    <property type="protein sequence ID" value="SEN03497.1"/>
    <property type="molecule type" value="Genomic_DNA"/>
</dbReference>
<feature type="region of interest" description="Disordered" evidence="5">
    <location>
        <begin position="570"/>
        <end position="590"/>
    </location>
</feature>